<feature type="binding site" evidence="8">
    <location>
        <position position="81"/>
    </location>
    <ligand>
        <name>Mg(2+)</name>
        <dbReference type="ChEBI" id="CHEBI:18420"/>
        <label>1</label>
        <note>catalytic</note>
    </ligand>
</feature>
<evidence type="ECO:0000256" key="2">
    <source>
        <dbReference type="ARBA" id="ARBA00022671"/>
    </source>
</evidence>
<dbReference type="InterPro" id="IPR000760">
    <property type="entry name" value="Inositol_monophosphatase-like"/>
</dbReference>
<comment type="cofactor">
    <cofactor evidence="8">
        <name>Mg(2+)</name>
        <dbReference type="ChEBI" id="CHEBI:18420"/>
    </cofactor>
</comment>
<keyword evidence="10" id="KW-1185">Reference proteome</keyword>
<dbReference type="InterPro" id="IPR050725">
    <property type="entry name" value="CysQ/Inositol_MonoPase"/>
</dbReference>
<proteinExistence type="inferred from homology"/>
<dbReference type="PANTHER" id="PTHR43028">
    <property type="entry name" value="3'(2'),5'-BISPHOSPHATE NUCLEOTIDASE 1"/>
    <property type="match status" value="1"/>
</dbReference>
<evidence type="ECO:0000256" key="4">
    <source>
        <dbReference type="ARBA" id="ARBA00022842"/>
    </source>
</evidence>
<comment type="catalytic activity">
    <reaction evidence="5">
        <text>1D-myo-inositol 1,3,4-trisphosphate + H2O = 1D-myo-inositol 3,4-bisphosphate + phosphate</text>
        <dbReference type="Rhea" id="RHEA:70319"/>
        <dbReference type="ChEBI" id="CHEBI:15377"/>
        <dbReference type="ChEBI" id="CHEBI:43474"/>
        <dbReference type="ChEBI" id="CHEBI:58414"/>
        <dbReference type="ChEBI" id="CHEBI:83241"/>
    </reaction>
    <physiologicalReaction direction="left-to-right" evidence="5">
        <dbReference type="Rhea" id="RHEA:70320"/>
    </physiologicalReaction>
</comment>
<feature type="binding site" evidence="8">
    <location>
        <position position="79"/>
    </location>
    <ligand>
        <name>Mg(2+)</name>
        <dbReference type="ChEBI" id="CHEBI:18420"/>
        <label>1</label>
        <note>catalytic</note>
    </ligand>
</feature>
<evidence type="ECO:0000313" key="10">
    <source>
        <dbReference type="Proteomes" id="UP001152798"/>
    </source>
</evidence>
<evidence type="ECO:0000256" key="3">
    <source>
        <dbReference type="ARBA" id="ARBA00022723"/>
    </source>
</evidence>
<dbReference type="AlphaFoldDB" id="A0A9P0MR09"/>
<evidence type="ECO:0000256" key="6">
    <source>
        <dbReference type="ARBA" id="ARBA00044478"/>
    </source>
</evidence>
<dbReference type="EMBL" id="OV725081">
    <property type="protein sequence ID" value="CAH1404033.1"/>
    <property type="molecule type" value="Genomic_DNA"/>
</dbReference>
<evidence type="ECO:0000256" key="8">
    <source>
        <dbReference type="PIRSR" id="PIRSR600760-2"/>
    </source>
</evidence>
<feature type="binding site" evidence="8">
    <location>
        <position position="82"/>
    </location>
    <ligand>
        <name>Mg(2+)</name>
        <dbReference type="ChEBI" id="CHEBI:18420"/>
        <label>1</label>
        <note>catalytic</note>
    </ligand>
</feature>
<dbReference type="SUPFAM" id="SSF56655">
    <property type="entry name" value="Carbohydrate phosphatase"/>
    <property type="match status" value="1"/>
</dbReference>
<dbReference type="Gene3D" id="3.30.540.10">
    <property type="entry name" value="Fructose-1,6-Bisphosphatase, subunit A, domain 1"/>
    <property type="match status" value="2"/>
</dbReference>
<comment type="catalytic activity">
    <reaction evidence="6">
        <text>1D-myo-inositol 1,4-bisphosphate + H2O = 1D-myo-inositol 4-phosphate + phosphate</text>
        <dbReference type="Rhea" id="RHEA:15553"/>
        <dbReference type="ChEBI" id="CHEBI:15377"/>
        <dbReference type="ChEBI" id="CHEBI:43474"/>
        <dbReference type="ChEBI" id="CHEBI:58282"/>
        <dbReference type="ChEBI" id="CHEBI:58469"/>
        <dbReference type="EC" id="3.1.3.57"/>
    </reaction>
    <physiologicalReaction direction="left-to-right" evidence="6">
        <dbReference type="Rhea" id="RHEA:15554"/>
    </physiologicalReaction>
</comment>
<organism evidence="9 10">
    <name type="scientific">Nezara viridula</name>
    <name type="common">Southern green stink bug</name>
    <name type="synonym">Cimex viridulus</name>
    <dbReference type="NCBI Taxonomy" id="85310"/>
    <lineage>
        <taxon>Eukaryota</taxon>
        <taxon>Metazoa</taxon>
        <taxon>Ecdysozoa</taxon>
        <taxon>Arthropoda</taxon>
        <taxon>Hexapoda</taxon>
        <taxon>Insecta</taxon>
        <taxon>Pterygota</taxon>
        <taxon>Neoptera</taxon>
        <taxon>Paraneoptera</taxon>
        <taxon>Hemiptera</taxon>
        <taxon>Heteroptera</taxon>
        <taxon>Panheteroptera</taxon>
        <taxon>Pentatomomorpha</taxon>
        <taxon>Pentatomoidea</taxon>
        <taxon>Pentatomidae</taxon>
        <taxon>Pentatominae</taxon>
        <taxon>Nezara</taxon>
    </lineage>
</organism>
<dbReference type="GO" id="GO:0046872">
    <property type="term" value="F:metal ion binding"/>
    <property type="evidence" value="ECO:0007669"/>
    <property type="project" value="UniProtKB-KW"/>
</dbReference>
<protein>
    <recommendedName>
        <fullName evidence="7">inositol-1,4-bisphosphate 1-phosphatase</fullName>
        <ecNumber evidence="7">3.1.3.57</ecNumber>
    </recommendedName>
</protein>
<dbReference type="InterPro" id="IPR020583">
    <property type="entry name" value="Inositol_monoP_metal-BS"/>
</dbReference>
<evidence type="ECO:0000256" key="1">
    <source>
        <dbReference type="ARBA" id="ARBA00009759"/>
    </source>
</evidence>
<keyword evidence="3 8" id="KW-0479">Metal-binding</keyword>
<evidence type="ECO:0000313" key="9">
    <source>
        <dbReference type="EMBL" id="CAH1404033.1"/>
    </source>
</evidence>
<dbReference type="Pfam" id="PF00459">
    <property type="entry name" value="Inositol_P"/>
    <property type="match status" value="1"/>
</dbReference>
<accession>A0A9P0MR09</accession>
<evidence type="ECO:0000256" key="5">
    <source>
        <dbReference type="ARBA" id="ARBA00044465"/>
    </source>
</evidence>
<comment type="similarity">
    <text evidence="1">Belongs to the inositol monophosphatase superfamily.</text>
</comment>
<dbReference type="PANTHER" id="PTHR43028:SF3">
    <property type="entry name" value="INOSITOL POLYPHOSPHATE 1-PHOSPHATASE"/>
    <property type="match status" value="1"/>
</dbReference>
<dbReference type="GO" id="GO:0004441">
    <property type="term" value="F:inositol-1,4-bisphosphate 1-phosphatase activity"/>
    <property type="evidence" value="ECO:0007669"/>
    <property type="project" value="UniProtKB-EC"/>
</dbReference>
<sequence>MNTSELLSALIIASERAGNIARICRLDENLLSLLVQEKKDSEKNPSKTLSEALYSPVEVSSNIENDLPQLPNNLGVWIDPIDSTAEYIRGGLCMEQDFILSGLPCVTVLLGVFDMDSGNPLIGVINQPFYKEESNGSVSQSRISKYVV</sequence>
<keyword evidence="2" id="KW-0452">Lithium</keyword>
<evidence type="ECO:0000256" key="7">
    <source>
        <dbReference type="ARBA" id="ARBA00044519"/>
    </source>
</evidence>
<dbReference type="PROSITE" id="PS00629">
    <property type="entry name" value="IMP_1"/>
    <property type="match status" value="1"/>
</dbReference>
<gene>
    <name evidence="9" type="ORF">NEZAVI_LOCUS12517</name>
</gene>
<name>A0A9P0MR09_NEZVI</name>
<keyword evidence="4 8" id="KW-0460">Magnesium</keyword>
<dbReference type="Proteomes" id="UP001152798">
    <property type="component" value="Chromosome 5"/>
</dbReference>
<dbReference type="EC" id="3.1.3.57" evidence="7"/>
<reference evidence="9" key="1">
    <citation type="submission" date="2022-01" db="EMBL/GenBank/DDBJ databases">
        <authorList>
            <person name="King R."/>
        </authorList>
    </citation>
    <scope>NUCLEOTIDE SEQUENCE</scope>
</reference>